<dbReference type="GO" id="GO:0002224">
    <property type="term" value="P:toll-like receptor signaling pathway"/>
    <property type="evidence" value="ECO:0007669"/>
    <property type="project" value="InterPro"/>
</dbReference>
<dbReference type="InterPro" id="IPR001611">
    <property type="entry name" value="Leu-rich_rpt"/>
</dbReference>
<evidence type="ECO:0000256" key="1">
    <source>
        <dbReference type="ARBA" id="ARBA00004479"/>
    </source>
</evidence>
<evidence type="ECO:0000256" key="6">
    <source>
        <dbReference type="ARBA" id="ARBA00022729"/>
    </source>
</evidence>
<dbReference type="PROSITE" id="PS50104">
    <property type="entry name" value="TIR"/>
    <property type="match status" value="1"/>
</dbReference>
<dbReference type="Proteomes" id="UP001501920">
    <property type="component" value="Chromosome 20"/>
</dbReference>
<dbReference type="Gene3D" id="3.40.50.10140">
    <property type="entry name" value="Toll/interleukin-1 receptor homology (TIR) domain"/>
    <property type="match status" value="1"/>
</dbReference>
<dbReference type="InterPro" id="IPR017241">
    <property type="entry name" value="Toll-like_receptor"/>
</dbReference>
<feature type="transmembrane region" description="Helical" evidence="16">
    <location>
        <begin position="509"/>
        <end position="529"/>
    </location>
</feature>
<dbReference type="GO" id="GO:0005886">
    <property type="term" value="C:plasma membrane"/>
    <property type="evidence" value="ECO:0007669"/>
    <property type="project" value="TreeGrafter"/>
</dbReference>
<keyword evidence="12" id="KW-0325">Glycoprotein</keyword>
<dbReference type="PIRSF" id="PIRSF037595">
    <property type="entry name" value="Toll-like_receptor"/>
    <property type="match status" value="1"/>
</dbReference>
<evidence type="ECO:0000256" key="15">
    <source>
        <dbReference type="SAM" id="MobiDB-lite"/>
    </source>
</evidence>
<evidence type="ECO:0000256" key="9">
    <source>
        <dbReference type="ARBA" id="ARBA00022989"/>
    </source>
</evidence>
<keyword evidence="9 16" id="KW-1133">Transmembrane helix</keyword>
<dbReference type="SMART" id="SM00369">
    <property type="entry name" value="LRR_TYP"/>
    <property type="match status" value="12"/>
</dbReference>
<dbReference type="Gene3D" id="3.80.10.10">
    <property type="entry name" value="Ribonuclease Inhibitor"/>
    <property type="match status" value="3"/>
</dbReference>
<dbReference type="PANTHER" id="PTHR24365:SF522">
    <property type="entry name" value="LOW QUALITY PROTEIN: TOLL-LIKE RECEPTOR 13-RELATED"/>
    <property type="match status" value="1"/>
</dbReference>
<dbReference type="PANTHER" id="PTHR24365">
    <property type="entry name" value="TOLL-LIKE RECEPTOR"/>
    <property type="match status" value="1"/>
</dbReference>
<dbReference type="OMA" id="VESKWCQ"/>
<evidence type="ECO:0000313" key="19">
    <source>
        <dbReference type="Proteomes" id="UP001501920"/>
    </source>
</evidence>
<evidence type="ECO:0000256" key="5">
    <source>
        <dbReference type="ARBA" id="ARBA00022692"/>
    </source>
</evidence>
<evidence type="ECO:0000256" key="3">
    <source>
        <dbReference type="ARBA" id="ARBA00022588"/>
    </source>
</evidence>
<keyword evidence="6" id="KW-0732">Signal</keyword>
<keyword evidence="8 14" id="KW-0391">Immunity</keyword>
<evidence type="ECO:0000256" key="14">
    <source>
        <dbReference type="PIRNR" id="PIRNR037595"/>
    </source>
</evidence>
<dbReference type="InterPro" id="IPR000157">
    <property type="entry name" value="TIR_dom"/>
</dbReference>
<proteinExistence type="inferred from homology"/>
<evidence type="ECO:0000256" key="2">
    <source>
        <dbReference type="ARBA" id="ARBA00009634"/>
    </source>
</evidence>
<evidence type="ECO:0000313" key="18">
    <source>
        <dbReference type="Ensembl" id="ENSPNAP00000002720.2"/>
    </source>
</evidence>
<dbReference type="GO" id="GO:0004888">
    <property type="term" value="F:transmembrane signaling receptor activity"/>
    <property type="evidence" value="ECO:0007669"/>
    <property type="project" value="InterPro"/>
</dbReference>
<name>A0A3B4BW38_PYGNA</name>
<reference evidence="18" key="3">
    <citation type="submission" date="2025-09" db="UniProtKB">
        <authorList>
            <consortium name="Ensembl"/>
        </authorList>
    </citation>
    <scope>IDENTIFICATION</scope>
</reference>
<dbReference type="SUPFAM" id="SSF52075">
    <property type="entry name" value="Outer arm dynein light chain 1"/>
    <property type="match status" value="1"/>
</dbReference>
<comment type="similarity">
    <text evidence="2 14">Belongs to the Toll-like receptor family.</text>
</comment>
<dbReference type="InterPro" id="IPR003591">
    <property type="entry name" value="Leu-rich_rpt_typical-subtyp"/>
</dbReference>
<dbReference type="GO" id="GO:0006954">
    <property type="term" value="P:inflammatory response"/>
    <property type="evidence" value="ECO:0007669"/>
    <property type="project" value="UniProtKB-UniRule"/>
</dbReference>
<evidence type="ECO:0000256" key="16">
    <source>
        <dbReference type="SAM" id="Phobius"/>
    </source>
</evidence>
<dbReference type="STRING" id="42514.ENSPNAP00000002720"/>
<comment type="subcellular location">
    <subcellularLocation>
        <location evidence="1">Membrane</location>
        <topology evidence="1">Single-pass type I membrane protein</topology>
    </subcellularLocation>
</comment>
<evidence type="ECO:0000256" key="13">
    <source>
        <dbReference type="ARBA" id="ARBA00023198"/>
    </source>
</evidence>
<dbReference type="Pfam" id="PF13855">
    <property type="entry name" value="LRR_8"/>
    <property type="match status" value="3"/>
</dbReference>
<dbReference type="PRINTS" id="PR00019">
    <property type="entry name" value="LEURICHRPT"/>
</dbReference>
<dbReference type="InterPro" id="IPR035897">
    <property type="entry name" value="Toll_tir_struct_dom_sf"/>
</dbReference>
<dbReference type="SUPFAM" id="SSF52058">
    <property type="entry name" value="L domain-like"/>
    <property type="match status" value="1"/>
</dbReference>
<protein>
    <recommendedName>
        <fullName evidence="17">TIR domain-containing protein</fullName>
    </recommendedName>
</protein>
<feature type="region of interest" description="Disordered" evidence="15">
    <location>
        <begin position="1"/>
        <end position="47"/>
    </location>
</feature>
<dbReference type="SMART" id="SM00365">
    <property type="entry name" value="LRR_SD22"/>
    <property type="match status" value="6"/>
</dbReference>
<evidence type="ECO:0000256" key="10">
    <source>
        <dbReference type="ARBA" id="ARBA00023136"/>
    </source>
</evidence>
<dbReference type="InterPro" id="IPR032675">
    <property type="entry name" value="LRR_dom_sf"/>
</dbReference>
<dbReference type="FunFam" id="3.40.50.10140:FF:000001">
    <property type="entry name" value="Toll-like receptor 2"/>
    <property type="match status" value="1"/>
</dbReference>
<evidence type="ECO:0000256" key="8">
    <source>
        <dbReference type="ARBA" id="ARBA00022859"/>
    </source>
</evidence>
<evidence type="ECO:0000259" key="17">
    <source>
        <dbReference type="PROSITE" id="PS50104"/>
    </source>
</evidence>
<keyword evidence="19" id="KW-1185">Reference proteome</keyword>
<keyword evidence="10 16" id="KW-0472">Membrane</keyword>
<keyword evidence="13 14" id="KW-0395">Inflammatory response</keyword>
<evidence type="ECO:0000256" key="7">
    <source>
        <dbReference type="ARBA" id="ARBA00022737"/>
    </source>
</evidence>
<dbReference type="Pfam" id="PF01582">
    <property type="entry name" value="TIR"/>
    <property type="match status" value="1"/>
</dbReference>
<keyword evidence="7" id="KW-0677">Repeat</keyword>
<dbReference type="SUPFAM" id="SSF52200">
    <property type="entry name" value="Toll/Interleukin receptor TIR domain"/>
    <property type="match status" value="1"/>
</dbReference>
<dbReference type="GeneTree" id="ENSGT00940000163999"/>
<keyword evidence="5 16" id="KW-0812">Transmembrane</keyword>
<dbReference type="Ensembl" id="ENSPNAT00000009963.2">
    <property type="protein sequence ID" value="ENSPNAP00000002720.2"/>
    <property type="gene ID" value="ENSPNAG00000009077.2"/>
</dbReference>
<evidence type="ECO:0000256" key="11">
    <source>
        <dbReference type="ARBA" id="ARBA00023170"/>
    </source>
</evidence>
<reference evidence="18" key="2">
    <citation type="submission" date="2025-08" db="UniProtKB">
        <authorList>
            <consortium name="Ensembl"/>
        </authorList>
    </citation>
    <scope>IDENTIFICATION</scope>
</reference>
<organism evidence="18 19">
    <name type="scientific">Pygocentrus nattereri</name>
    <name type="common">Red-bellied piranha</name>
    <dbReference type="NCBI Taxonomy" id="42514"/>
    <lineage>
        <taxon>Eukaryota</taxon>
        <taxon>Metazoa</taxon>
        <taxon>Chordata</taxon>
        <taxon>Craniata</taxon>
        <taxon>Vertebrata</taxon>
        <taxon>Euteleostomi</taxon>
        <taxon>Actinopterygii</taxon>
        <taxon>Neopterygii</taxon>
        <taxon>Teleostei</taxon>
        <taxon>Ostariophysi</taxon>
        <taxon>Characiformes</taxon>
        <taxon>Characoidei</taxon>
        <taxon>Pygocentrus</taxon>
    </lineage>
</organism>
<dbReference type="SMART" id="SM00255">
    <property type="entry name" value="TIR"/>
    <property type="match status" value="1"/>
</dbReference>
<sequence>QISIHPFSKPLLRQGRTGAYPSSLRAKGRKHPGQVASPSQGRETDTDSHSHLGAIYIISGGSFQNLFNLTVLRLDENQITNISASAFDPLISLVMVNLSGNHLAHIHEVQPLFQLLNIQELHIGRNGFSSFQTPQVSNTSLKLRVLDLSWNPLRVFRITADVFPHLESLGLAFSNESMTWDVQDASYLRNVSTLNLTGIEMNEEIKSVLQTFNTSLTNLSLYRLKEKILIKTACLINTLRTLHVQSSRLASISAKELIGCTDLVTLDLSENSLRNITNLAFGFMTSLKRLSLSRNKLDSVPPAIWNLSSLEVLDLSYNSIYNLTCSDFNSLAQLQTLYLSRNPLYSVKPFQNLTNLKTLIISSSRLISVTNCFRACLQKLEFLDLTQNKLNYIHKEDFLDLKSLKHLLLNDNQITTIDKGASEGLQKLTVLNLQSNKITQSSLKASVFSGLTNLKYLLLNNNYLSYSDQSSLVKPPFRYLKSLETLAIHSQGHKGMLNSCTVDKGFFCFISTTVFILLIMFSSILYHFLKWQVVYAYYRLLAFLYKSNQQRKTQSSSYQYDAFISYNTHDELWVMSELLPHVEGEQGWKLCLHQRDFQPGKPIMDNIVDGINSSRKTICVISRHYLESEWCSREIQVASFRLFDEKKDVLILVFLENIPPHQLSPYYRMRKLIKKRTYISWPKPGEDTRVFWEKLRMALENTQNLSAVSYKRGKSAVEGISLESGDGDVLYMFYF</sequence>
<dbReference type="PROSITE" id="PS51450">
    <property type="entry name" value="LRR"/>
    <property type="match status" value="6"/>
</dbReference>
<feature type="domain" description="TIR" evidence="17">
    <location>
        <begin position="558"/>
        <end position="699"/>
    </location>
</feature>
<evidence type="ECO:0000256" key="4">
    <source>
        <dbReference type="ARBA" id="ARBA00022614"/>
    </source>
</evidence>
<accession>A0A3B4BW38</accession>
<dbReference type="PRINTS" id="PR01537">
    <property type="entry name" value="INTRLKN1R1F"/>
</dbReference>
<dbReference type="GO" id="GO:0045087">
    <property type="term" value="P:innate immune response"/>
    <property type="evidence" value="ECO:0007669"/>
    <property type="project" value="UniProtKB-UniRule"/>
</dbReference>
<reference evidence="18 19" key="1">
    <citation type="submission" date="2020-10" db="EMBL/GenBank/DDBJ databases">
        <title>Pygocentrus nattereri (red-bellied piranha) genome, fPygNat1, primary haplotype.</title>
        <authorList>
            <person name="Myers G."/>
            <person name="Meyer A."/>
            <person name="Karagic N."/>
            <person name="Pippel M."/>
            <person name="Winkler S."/>
            <person name="Tracey A."/>
            <person name="Wood J."/>
            <person name="Formenti G."/>
            <person name="Howe K."/>
            <person name="Fedrigo O."/>
            <person name="Jarvis E.D."/>
        </authorList>
    </citation>
    <scope>NUCLEOTIDE SEQUENCE [LARGE SCALE GENOMIC DNA]</scope>
</reference>
<keyword evidence="11 14" id="KW-0675">Receptor</keyword>
<evidence type="ECO:0000256" key="12">
    <source>
        <dbReference type="ARBA" id="ARBA00023180"/>
    </source>
</evidence>
<dbReference type="AlphaFoldDB" id="A0A3B4BW38"/>
<keyword evidence="4" id="KW-0433">Leucine-rich repeat</keyword>
<keyword evidence="3 14" id="KW-0399">Innate immunity</keyword>